<dbReference type="SUPFAM" id="SSF46689">
    <property type="entry name" value="Homeodomain-like"/>
    <property type="match status" value="2"/>
</dbReference>
<accession>A0A8F9TUD3</accession>
<dbReference type="KEGG" id="ole:K0B96_02120"/>
<keyword evidence="2" id="KW-0238">DNA-binding</keyword>
<feature type="domain" description="HTH araC/xylS-type" evidence="4">
    <location>
        <begin position="159"/>
        <end position="257"/>
    </location>
</feature>
<dbReference type="InterPro" id="IPR018062">
    <property type="entry name" value="HTH_AraC-typ_CS"/>
</dbReference>
<gene>
    <name evidence="5" type="ORF">K0B96_02120</name>
</gene>
<evidence type="ECO:0000313" key="5">
    <source>
        <dbReference type="EMBL" id="QYM79439.1"/>
    </source>
</evidence>
<evidence type="ECO:0000313" key="6">
    <source>
        <dbReference type="Proteomes" id="UP000825051"/>
    </source>
</evidence>
<dbReference type="PANTHER" id="PTHR46796">
    <property type="entry name" value="HTH-TYPE TRANSCRIPTIONAL ACTIVATOR RHAS-RELATED"/>
    <property type="match status" value="1"/>
</dbReference>
<evidence type="ECO:0000256" key="1">
    <source>
        <dbReference type="ARBA" id="ARBA00023015"/>
    </source>
</evidence>
<dbReference type="Proteomes" id="UP000825051">
    <property type="component" value="Chromosome"/>
</dbReference>
<dbReference type="InterPro" id="IPR009057">
    <property type="entry name" value="Homeodomain-like_sf"/>
</dbReference>
<dbReference type="Gene3D" id="1.10.10.60">
    <property type="entry name" value="Homeodomain-like"/>
    <property type="match status" value="1"/>
</dbReference>
<dbReference type="PANTHER" id="PTHR46796:SF6">
    <property type="entry name" value="ARAC SUBFAMILY"/>
    <property type="match status" value="1"/>
</dbReference>
<dbReference type="RefSeq" id="WP_220163312.1">
    <property type="nucleotide sequence ID" value="NZ_CP080507.1"/>
</dbReference>
<keyword evidence="3" id="KW-0804">Transcription</keyword>
<evidence type="ECO:0000256" key="2">
    <source>
        <dbReference type="ARBA" id="ARBA00023125"/>
    </source>
</evidence>
<dbReference type="EMBL" id="CP080507">
    <property type="protein sequence ID" value="QYM79439.1"/>
    <property type="molecule type" value="Genomic_DNA"/>
</dbReference>
<dbReference type="GO" id="GO:0043565">
    <property type="term" value="F:sequence-specific DNA binding"/>
    <property type="evidence" value="ECO:0007669"/>
    <property type="project" value="InterPro"/>
</dbReference>
<dbReference type="PROSITE" id="PS01124">
    <property type="entry name" value="HTH_ARAC_FAMILY_2"/>
    <property type="match status" value="1"/>
</dbReference>
<reference evidence="5" key="1">
    <citation type="submission" date="2021-08" db="EMBL/GenBank/DDBJ databases">
        <title>Genome of a novel bacterium of the phylum Verrucomicrobia, Oleiharenicola sp. KSB-15.</title>
        <authorList>
            <person name="Chung J.-H."/>
            <person name="Ahn J.-H."/>
            <person name="Yoon Y."/>
            <person name="Kim D.-Y."/>
            <person name="An S.-H."/>
            <person name="Park I."/>
            <person name="Yeon J."/>
        </authorList>
    </citation>
    <scope>NUCLEOTIDE SEQUENCE</scope>
    <source>
        <strain evidence="5">KSB-15</strain>
    </source>
</reference>
<organism evidence="5 6">
    <name type="scientific">Horticoccus luteus</name>
    <dbReference type="NCBI Taxonomy" id="2862869"/>
    <lineage>
        <taxon>Bacteria</taxon>
        <taxon>Pseudomonadati</taxon>
        <taxon>Verrucomicrobiota</taxon>
        <taxon>Opitutia</taxon>
        <taxon>Opitutales</taxon>
        <taxon>Opitutaceae</taxon>
        <taxon>Horticoccus</taxon>
    </lineage>
</organism>
<dbReference type="Pfam" id="PF12833">
    <property type="entry name" value="HTH_18"/>
    <property type="match status" value="1"/>
</dbReference>
<evidence type="ECO:0000256" key="3">
    <source>
        <dbReference type="ARBA" id="ARBA00023163"/>
    </source>
</evidence>
<evidence type="ECO:0000259" key="4">
    <source>
        <dbReference type="PROSITE" id="PS01124"/>
    </source>
</evidence>
<keyword evidence="6" id="KW-1185">Reference proteome</keyword>
<keyword evidence="1" id="KW-0805">Transcription regulation</keyword>
<protein>
    <submittedName>
        <fullName evidence="5">AraC family transcriptional regulator</fullName>
    </submittedName>
</protein>
<name>A0A8F9TUD3_9BACT</name>
<proteinExistence type="predicted"/>
<dbReference type="GO" id="GO:0003700">
    <property type="term" value="F:DNA-binding transcription factor activity"/>
    <property type="evidence" value="ECO:0007669"/>
    <property type="project" value="InterPro"/>
</dbReference>
<sequence length="260" mass="29293">MSVVWQMPLKNQPVLVQAGLAVHGQKRRVEEYLLPELWAVHLYRYEAEIELDGHRMTIGPGCAGVTPPNTRIVYRYKGESRHIFAHFRLATGGDLVAMQAVQDAGEVFAELAEGLEQAAGWLPAQPRRASVRLWDVLWQLAGAPMAEREPRKRLHPALGRAVREIELRMAEKLSIPDIAKRAEVSHNHLTRLFRAQFGVTVEGYIRQRRVERAQHLLAHSTLAIKTIAAEVGLPDLHFFNKTVRAASGLSPREYRERAGA</sequence>
<dbReference type="InterPro" id="IPR018060">
    <property type="entry name" value="HTH_AraC"/>
</dbReference>
<dbReference type="PROSITE" id="PS00041">
    <property type="entry name" value="HTH_ARAC_FAMILY_1"/>
    <property type="match status" value="1"/>
</dbReference>
<dbReference type="AlphaFoldDB" id="A0A8F9TUD3"/>
<dbReference type="InterPro" id="IPR050204">
    <property type="entry name" value="AraC_XylS_family_regulators"/>
</dbReference>
<dbReference type="SMART" id="SM00342">
    <property type="entry name" value="HTH_ARAC"/>
    <property type="match status" value="1"/>
</dbReference>